<feature type="compositionally biased region" description="Basic residues" evidence="1">
    <location>
        <begin position="111"/>
        <end position="122"/>
    </location>
</feature>
<protein>
    <recommendedName>
        <fullName evidence="2">Small acidic protein-like domain-containing protein</fullName>
    </recommendedName>
</protein>
<sequence>MEKLRGLVDYEDDEDPGSRDGEKSISEERKADGPDLESNMNPSNDENDSTSRDKKDIIATEGDKKVYNSDDRNVEEKNSQCEKSDASKKHQNDTFDSKISSRNDKVPYKNRSSHKSSRRSRSRSHEDDRHRRKDDQRDYRRSYRSNDKHYRDTRKEESRDFSRSDRDRRKSDREHEDSKNRYSRDSKSSSGRRINHRDYKDHHSSDNRSFRESRDISRLNSSDFLSKEAHTKRHENHSKEGSSAKFYDDDEARREENSKKSSSIHPLPSVSGDFVDGLVNKDKASDTSYSSPSSTFPASQPSLSSSSLTASTTSANVPRYYKQATFNATKYAIQEEKKKLLWSSTKKDDSQSKETPKVWHGLQFSGAQGQQMTEKFLKLMGSKTTTAPDKIEDQDSMVKYQENLFKDLDKQYSLARMSTHTHRGIGLGFSSHPSPK</sequence>
<evidence type="ECO:0000259" key="2">
    <source>
        <dbReference type="Pfam" id="PF15477"/>
    </source>
</evidence>
<organism evidence="3 4">
    <name type="scientific">Tetranychus urticae</name>
    <name type="common">Two-spotted spider mite</name>
    <dbReference type="NCBI Taxonomy" id="32264"/>
    <lineage>
        <taxon>Eukaryota</taxon>
        <taxon>Metazoa</taxon>
        <taxon>Ecdysozoa</taxon>
        <taxon>Arthropoda</taxon>
        <taxon>Chelicerata</taxon>
        <taxon>Arachnida</taxon>
        <taxon>Acari</taxon>
        <taxon>Acariformes</taxon>
        <taxon>Trombidiformes</taxon>
        <taxon>Prostigmata</taxon>
        <taxon>Eleutherengona</taxon>
        <taxon>Raphignathae</taxon>
        <taxon>Tetranychoidea</taxon>
        <taxon>Tetranychidae</taxon>
        <taxon>Tetranychus</taxon>
    </lineage>
</organism>
<dbReference type="EMBL" id="CAEY01000202">
    <property type="status" value="NOT_ANNOTATED_CDS"/>
    <property type="molecule type" value="Genomic_DNA"/>
</dbReference>
<gene>
    <name evidence="3" type="primary">107365357</name>
</gene>
<feature type="compositionally biased region" description="Low complexity" evidence="1">
    <location>
        <begin position="286"/>
        <end position="314"/>
    </location>
</feature>
<feature type="domain" description="Small acidic protein-like" evidence="2">
    <location>
        <begin position="359"/>
        <end position="428"/>
    </location>
</feature>
<dbReference type="PANTHER" id="PTHR22426:SF2">
    <property type="entry name" value="ARGININE_SERINE-RICH COILED-COIL PROTEIN 2"/>
    <property type="match status" value="1"/>
</dbReference>
<dbReference type="HOGENOM" id="CLU_629042_0_0_1"/>
<name>T1KL18_TETUR</name>
<accession>T1KL18</accession>
<dbReference type="Pfam" id="PF15477">
    <property type="entry name" value="SMAP"/>
    <property type="match status" value="1"/>
</dbReference>
<feature type="compositionally biased region" description="Basic and acidic residues" evidence="1">
    <location>
        <begin position="196"/>
        <end position="217"/>
    </location>
</feature>
<keyword evidence="4" id="KW-1185">Reference proteome</keyword>
<evidence type="ECO:0000313" key="4">
    <source>
        <dbReference type="Proteomes" id="UP000015104"/>
    </source>
</evidence>
<dbReference type="eggNOG" id="ENOG502QQ3C">
    <property type="taxonomic scope" value="Eukaryota"/>
</dbReference>
<feature type="compositionally biased region" description="Basic and acidic residues" evidence="1">
    <location>
        <begin position="16"/>
        <end position="33"/>
    </location>
</feature>
<dbReference type="EnsemblMetazoa" id="tetur14g00830.1">
    <property type="protein sequence ID" value="tetur14g00830.1"/>
    <property type="gene ID" value="tetur14g00830"/>
</dbReference>
<dbReference type="OMA" id="QEEMFKN"/>
<dbReference type="KEGG" id="tut:107365357"/>
<dbReference type="AlphaFoldDB" id="T1KL18"/>
<reference evidence="4" key="1">
    <citation type="submission" date="2011-08" db="EMBL/GenBank/DDBJ databases">
        <authorList>
            <person name="Rombauts S."/>
        </authorList>
    </citation>
    <scope>NUCLEOTIDE SEQUENCE</scope>
    <source>
        <strain evidence="4">London</strain>
    </source>
</reference>
<dbReference type="Proteomes" id="UP000015104">
    <property type="component" value="Unassembled WGS sequence"/>
</dbReference>
<proteinExistence type="predicted"/>
<evidence type="ECO:0000256" key="1">
    <source>
        <dbReference type="SAM" id="MobiDB-lite"/>
    </source>
</evidence>
<dbReference type="OrthoDB" id="1928974at2759"/>
<evidence type="ECO:0000313" key="3">
    <source>
        <dbReference type="EnsemblMetazoa" id="tetur14g00830.1"/>
    </source>
</evidence>
<feature type="compositionally biased region" description="Basic and acidic residues" evidence="1">
    <location>
        <begin position="49"/>
        <end position="107"/>
    </location>
</feature>
<reference evidence="3" key="2">
    <citation type="submission" date="2015-06" db="UniProtKB">
        <authorList>
            <consortium name="EnsemblMetazoa"/>
        </authorList>
    </citation>
    <scope>IDENTIFICATION</scope>
</reference>
<dbReference type="InterPro" id="IPR028124">
    <property type="entry name" value="SMAP_dom"/>
</dbReference>
<dbReference type="STRING" id="32264.T1KL18"/>
<dbReference type="PANTHER" id="PTHR22426">
    <property type="entry name" value="ARGININE_SERINE-RICH COILED-COIL PROTEIN 2"/>
    <property type="match status" value="1"/>
</dbReference>
<feature type="region of interest" description="Disordered" evidence="1">
    <location>
        <begin position="1"/>
        <end position="314"/>
    </location>
</feature>
<feature type="compositionally biased region" description="Basic and acidic residues" evidence="1">
    <location>
        <begin position="123"/>
        <end position="187"/>
    </location>
</feature>